<dbReference type="AlphaFoldDB" id="A0AAE0W8L8"/>
<evidence type="ECO:0000256" key="6">
    <source>
        <dbReference type="SAM" id="Phobius"/>
    </source>
</evidence>
<dbReference type="InterPro" id="IPR036866">
    <property type="entry name" value="RibonucZ/Hydroxyglut_hydro"/>
</dbReference>
<feature type="transmembrane region" description="Helical" evidence="6">
    <location>
        <begin position="191"/>
        <end position="211"/>
    </location>
</feature>
<dbReference type="Gene3D" id="3.60.15.10">
    <property type="entry name" value="Ribonuclease Z/Hydroxyacylglutathione hydrolase-like"/>
    <property type="match status" value="1"/>
</dbReference>
<keyword evidence="4 6" id="KW-1133">Transmembrane helix</keyword>
<proteinExistence type="predicted"/>
<keyword evidence="5 6" id="KW-0472">Membrane</keyword>
<dbReference type="GO" id="GO:0016020">
    <property type="term" value="C:membrane"/>
    <property type="evidence" value="ECO:0007669"/>
    <property type="project" value="UniProtKB-SubCell"/>
</dbReference>
<reference evidence="8" key="1">
    <citation type="journal article" date="2021" name="Genome Biol. Evol.">
        <title>A High-Quality Reference Genome for a Parasitic Bivalve with Doubly Uniparental Inheritance (Bivalvia: Unionida).</title>
        <authorList>
            <person name="Smith C.H."/>
        </authorList>
    </citation>
    <scope>NUCLEOTIDE SEQUENCE</scope>
    <source>
        <strain evidence="8">CHS0354</strain>
    </source>
</reference>
<dbReference type="SMART" id="SM00849">
    <property type="entry name" value="Lactamase_B"/>
    <property type="match status" value="1"/>
</dbReference>
<evidence type="ECO:0000256" key="3">
    <source>
        <dbReference type="ARBA" id="ARBA00022723"/>
    </source>
</evidence>
<protein>
    <recommendedName>
        <fullName evidence="7">Metallo-beta-lactamase domain-containing protein</fullName>
    </recommendedName>
</protein>
<comment type="caution">
    <text evidence="8">The sequence shown here is derived from an EMBL/GenBank/DDBJ whole genome shotgun (WGS) entry which is preliminary data.</text>
</comment>
<dbReference type="InterPro" id="IPR002781">
    <property type="entry name" value="TM_pro_TauE-like"/>
</dbReference>
<gene>
    <name evidence="8" type="ORF">CHS0354_002068</name>
</gene>
<evidence type="ECO:0000259" key="7">
    <source>
        <dbReference type="SMART" id="SM00849"/>
    </source>
</evidence>
<dbReference type="CDD" id="cd07724">
    <property type="entry name" value="POD-like_MBL-fold"/>
    <property type="match status" value="1"/>
</dbReference>
<evidence type="ECO:0000256" key="5">
    <source>
        <dbReference type="ARBA" id="ARBA00023136"/>
    </source>
</evidence>
<evidence type="ECO:0000256" key="1">
    <source>
        <dbReference type="ARBA" id="ARBA00004141"/>
    </source>
</evidence>
<dbReference type="InterPro" id="IPR001279">
    <property type="entry name" value="Metallo-B-lactamas"/>
</dbReference>
<dbReference type="InterPro" id="IPR051682">
    <property type="entry name" value="Mito_Persulfide_Diox"/>
</dbReference>
<dbReference type="EMBL" id="JAEAOA010000186">
    <property type="protein sequence ID" value="KAK3604260.1"/>
    <property type="molecule type" value="Genomic_DNA"/>
</dbReference>
<dbReference type="GO" id="GO:0070813">
    <property type="term" value="P:hydrogen sulfide metabolic process"/>
    <property type="evidence" value="ECO:0007669"/>
    <property type="project" value="TreeGrafter"/>
</dbReference>
<dbReference type="GO" id="GO:0050313">
    <property type="term" value="F:sulfur dioxygenase activity"/>
    <property type="evidence" value="ECO:0007669"/>
    <property type="project" value="InterPro"/>
</dbReference>
<evidence type="ECO:0000313" key="8">
    <source>
        <dbReference type="EMBL" id="KAK3604260.1"/>
    </source>
</evidence>
<comment type="subcellular location">
    <subcellularLocation>
        <location evidence="1">Membrane</location>
        <topology evidence="1">Multi-pass membrane protein</topology>
    </subcellularLocation>
</comment>
<feature type="transmembrane region" description="Helical" evidence="6">
    <location>
        <begin position="124"/>
        <end position="149"/>
    </location>
</feature>
<reference evidence="8" key="3">
    <citation type="submission" date="2023-05" db="EMBL/GenBank/DDBJ databases">
        <authorList>
            <person name="Smith C.H."/>
        </authorList>
    </citation>
    <scope>NUCLEOTIDE SEQUENCE</scope>
    <source>
        <strain evidence="8">CHS0354</strain>
        <tissue evidence="8">Mantle</tissue>
    </source>
</reference>
<feature type="domain" description="Metallo-beta-lactamase" evidence="7">
    <location>
        <begin position="240"/>
        <end position="410"/>
    </location>
</feature>
<feature type="transmembrane region" description="Helical" evidence="6">
    <location>
        <begin position="85"/>
        <end position="103"/>
    </location>
</feature>
<dbReference type="PANTHER" id="PTHR43084:SF1">
    <property type="entry name" value="PERSULFIDE DIOXYGENASE ETHE1, MITOCHONDRIAL"/>
    <property type="match status" value="1"/>
</dbReference>
<dbReference type="PANTHER" id="PTHR43084">
    <property type="entry name" value="PERSULFIDE DIOXYGENASE ETHE1"/>
    <property type="match status" value="1"/>
</dbReference>
<sequence length="433" mass="46900">MALPVMVYLLGISPVQSTVYSLFTVGTVSALGALNYIRNGRVNLKSVITFAVPSFITVYITRRLIVPEIPPVVWEADNFQITRETAVMLLFAVLMMAAAVFMIRSRETDRSDADKGTVGMSRTLLIAAEGAGVGMLTGILGAGGGFLIIPSLVLLSKLTMKEAVGTSLTIIAINSLTGFIGDIHAGQYIDWLFLLSFTGIAMAGIFVGSYFSGLISEQKLKNYSAGIHMKIEQIYTGCLAQGSYYIHSKGEGVVIDPLREVTPYLERAKADNVRIKYIFETHFHADFVSGHVTLAEKTGAQIVYGPGATPAFKAHTSKDGEIFKVGDITFKLLHTPGHTMESSVFLLSDEQGREHAVFTGDTLFLGDVGRPDLAQKGAELTQEDLASYLYDSLRKKIMPLPDSVIVYPAHGAGSACGKNMMKETYDTLGNQKK</sequence>
<evidence type="ECO:0000313" key="9">
    <source>
        <dbReference type="Proteomes" id="UP001195483"/>
    </source>
</evidence>
<keyword evidence="2 6" id="KW-0812">Transmembrane</keyword>
<evidence type="ECO:0000256" key="4">
    <source>
        <dbReference type="ARBA" id="ARBA00022989"/>
    </source>
</evidence>
<feature type="transmembrane region" description="Helical" evidence="6">
    <location>
        <begin position="20"/>
        <end position="37"/>
    </location>
</feature>
<dbReference type="SUPFAM" id="SSF56281">
    <property type="entry name" value="Metallo-hydrolase/oxidoreductase"/>
    <property type="match status" value="1"/>
</dbReference>
<dbReference type="Proteomes" id="UP001195483">
    <property type="component" value="Unassembled WGS sequence"/>
</dbReference>
<dbReference type="GO" id="GO:0046872">
    <property type="term" value="F:metal ion binding"/>
    <property type="evidence" value="ECO:0007669"/>
    <property type="project" value="UniProtKB-KW"/>
</dbReference>
<reference evidence="8" key="2">
    <citation type="journal article" date="2021" name="Genome Biol. Evol.">
        <title>Developing a high-quality reference genome for a parasitic bivalve with doubly uniparental inheritance (Bivalvia: Unionida).</title>
        <authorList>
            <person name="Smith C.H."/>
        </authorList>
    </citation>
    <scope>NUCLEOTIDE SEQUENCE</scope>
    <source>
        <strain evidence="8">CHS0354</strain>
        <tissue evidence="8">Mantle</tissue>
    </source>
</reference>
<dbReference type="GO" id="GO:0006749">
    <property type="term" value="P:glutathione metabolic process"/>
    <property type="evidence" value="ECO:0007669"/>
    <property type="project" value="InterPro"/>
</dbReference>
<name>A0AAE0W8L8_9BIVA</name>
<accession>A0AAE0W8L8</accession>
<keyword evidence="3" id="KW-0479">Metal-binding</keyword>
<dbReference type="Pfam" id="PF01925">
    <property type="entry name" value="TauE"/>
    <property type="match status" value="1"/>
</dbReference>
<dbReference type="Pfam" id="PF00753">
    <property type="entry name" value="Lactamase_B"/>
    <property type="match status" value="1"/>
</dbReference>
<organism evidence="8 9">
    <name type="scientific">Potamilus streckersoni</name>
    <dbReference type="NCBI Taxonomy" id="2493646"/>
    <lineage>
        <taxon>Eukaryota</taxon>
        <taxon>Metazoa</taxon>
        <taxon>Spiralia</taxon>
        <taxon>Lophotrochozoa</taxon>
        <taxon>Mollusca</taxon>
        <taxon>Bivalvia</taxon>
        <taxon>Autobranchia</taxon>
        <taxon>Heteroconchia</taxon>
        <taxon>Palaeoheterodonta</taxon>
        <taxon>Unionida</taxon>
        <taxon>Unionoidea</taxon>
        <taxon>Unionidae</taxon>
        <taxon>Ambleminae</taxon>
        <taxon>Lampsilini</taxon>
        <taxon>Potamilus</taxon>
    </lineage>
</organism>
<feature type="transmembrane region" description="Helical" evidence="6">
    <location>
        <begin position="44"/>
        <end position="65"/>
    </location>
</feature>
<dbReference type="InterPro" id="IPR044528">
    <property type="entry name" value="POD-like_MBL-fold"/>
</dbReference>
<evidence type="ECO:0000256" key="2">
    <source>
        <dbReference type="ARBA" id="ARBA00022692"/>
    </source>
</evidence>
<keyword evidence="9" id="KW-1185">Reference proteome</keyword>